<evidence type="ECO:0000256" key="2">
    <source>
        <dbReference type="ARBA" id="ARBA00006661"/>
    </source>
</evidence>
<dbReference type="GO" id="GO:0006260">
    <property type="term" value="P:DNA replication"/>
    <property type="evidence" value="ECO:0007669"/>
    <property type="project" value="InterPro"/>
</dbReference>
<evidence type="ECO:0000256" key="7">
    <source>
        <dbReference type="ARBA" id="ARBA00029496"/>
    </source>
</evidence>
<keyword evidence="3" id="KW-0227">DNA damage</keyword>
<dbReference type="OrthoDB" id="3980842at2759"/>
<dbReference type="GeneID" id="30201779"/>
<feature type="region of interest" description="Disordered" evidence="8">
    <location>
        <begin position="361"/>
        <end position="384"/>
    </location>
</feature>
<proteinExistence type="inferred from homology"/>
<feature type="compositionally biased region" description="Low complexity" evidence="8">
    <location>
        <begin position="361"/>
        <end position="373"/>
    </location>
</feature>
<name>A0A1E3P599_WICAA</name>
<keyword evidence="4" id="KW-0233">DNA recombination</keyword>
<organism evidence="9 10">
    <name type="scientific">Wickerhamomyces anomalus (strain ATCC 58044 / CBS 1984 / NCYC 433 / NRRL Y-366-8)</name>
    <name type="common">Yeast</name>
    <name type="synonym">Hansenula anomala</name>
    <dbReference type="NCBI Taxonomy" id="683960"/>
    <lineage>
        <taxon>Eukaryota</taxon>
        <taxon>Fungi</taxon>
        <taxon>Dikarya</taxon>
        <taxon>Ascomycota</taxon>
        <taxon>Saccharomycotina</taxon>
        <taxon>Saccharomycetes</taxon>
        <taxon>Phaffomycetales</taxon>
        <taxon>Wickerhamomycetaceae</taxon>
        <taxon>Wickerhamomyces</taxon>
    </lineage>
</organism>
<dbReference type="Pfam" id="PF09494">
    <property type="entry name" value="Slx4"/>
    <property type="match status" value="1"/>
</dbReference>
<evidence type="ECO:0000256" key="1">
    <source>
        <dbReference type="ARBA" id="ARBA00004123"/>
    </source>
</evidence>
<feature type="region of interest" description="Disordered" evidence="8">
    <location>
        <begin position="1"/>
        <end position="53"/>
    </location>
</feature>
<evidence type="ECO:0000256" key="4">
    <source>
        <dbReference type="ARBA" id="ARBA00023172"/>
    </source>
</evidence>
<reference evidence="9 10" key="1">
    <citation type="journal article" date="2016" name="Proc. Natl. Acad. Sci. U.S.A.">
        <title>Comparative genomics of biotechnologically important yeasts.</title>
        <authorList>
            <person name="Riley R."/>
            <person name="Haridas S."/>
            <person name="Wolfe K.H."/>
            <person name="Lopes M.R."/>
            <person name="Hittinger C.T."/>
            <person name="Goeker M."/>
            <person name="Salamov A.A."/>
            <person name="Wisecaver J.H."/>
            <person name="Long T.M."/>
            <person name="Calvey C.H."/>
            <person name="Aerts A.L."/>
            <person name="Barry K.W."/>
            <person name="Choi C."/>
            <person name="Clum A."/>
            <person name="Coughlan A.Y."/>
            <person name="Deshpande S."/>
            <person name="Douglass A.P."/>
            <person name="Hanson S.J."/>
            <person name="Klenk H.-P."/>
            <person name="LaButti K.M."/>
            <person name="Lapidus A."/>
            <person name="Lindquist E.A."/>
            <person name="Lipzen A.M."/>
            <person name="Meier-Kolthoff J.P."/>
            <person name="Ohm R.A."/>
            <person name="Otillar R.P."/>
            <person name="Pangilinan J.L."/>
            <person name="Peng Y."/>
            <person name="Rokas A."/>
            <person name="Rosa C.A."/>
            <person name="Scheuner C."/>
            <person name="Sibirny A.A."/>
            <person name="Slot J.C."/>
            <person name="Stielow J.B."/>
            <person name="Sun H."/>
            <person name="Kurtzman C.P."/>
            <person name="Blackwell M."/>
            <person name="Grigoriev I.V."/>
            <person name="Jeffries T.W."/>
        </authorList>
    </citation>
    <scope>NUCLEOTIDE SEQUENCE [LARGE SCALE GENOMIC DNA]</scope>
    <source>
        <strain evidence="10">ATCC 58044 / CBS 1984 / NCYC 433 / NRRL Y-366-8</strain>
    </source>
</reference>
<dbReference type="InterPro" id="IPR018574">
    <property type="entry name" value="Structure-sp_endonuc_su_Slx4"/>
</dbReference>
<comment type="similarity">
    <text evidence="2">Belongs to the SLX4 family.</text>
</comment>
<dbReference type="RefSeq" id="XP_019039812.1">
    <property type="nucleotide sequence ID" value="XM_019184533.1"/>
</dbReference>
<feature type="compositionally biased region" description="Polar residues" evidence="8">
    <location>
        <begin position="15"/>
        <end position="28"/>
    </location>
</feature>
<dbReference type="EMBL" id="KV454209">
    <property type="protein sequence ID" value="ODQ60605.1"/>
    <property type="molecule type" value="Genomic_DNA"/>
</dbReference>
<comment type="subcellular location">
    <subcellularLocation>
        <location evidence="1">Nucleus</location>
    </subcellularLocation>
</comment>
<dbReference type="AlphaFoldDB" id="A0A1E3P599"/>
<dbReference type="GO" id="GO:0006281">
    <property type="term" value="P:DNA repair"/>
    <property type="evidence" value="ECO:0007669"/>
    <property type="project" value="UniProtKB-KW"/>
</dbReference>
<dbReference type="Proteomes" id="UP000094112">
    <property type="component" value="Unassembled WGS sequence"/>
</dbReference>
<evidence type="ECO:0000256" key="8">
    <source>
        <dbReference type="SAM" id="MobiDB-lite"/>
    </source>
</evidence>
<evidence type="ECO:0000256" key="5">
    <source>
        <dbReference type="ARBA" id="ARBA00023204"/>
    </source>
</evidence>
<dbReference type="STRING" id="683960.A0A1E3P599"/>
<keyword evidence="6" id="KW-0539">Nucleus</keyword>
<accession>A0A1E3P599</accession>
<keyword evidence="10" id="KW-1185">Reference proteome</keyword>
<evidence type="ECO:0000256" key="3">
    <source>
        <dbReference type="ARBA" id="ARBA00022763"/>
    </source>
</evidence>
<protein>
    <recommendedName>
        <fullName evidence="7">Structure-specific endonuclease subunit SLX4</fullName>
    </recommendedName>
</protein>
<dbReference type="GO" id="GO:0033557">
    <property type="term" value="C:Slx1-Slx4 complex"/>
    <property type="evidence" value="ECO:0007669"/>
    <property type="project" value="InterPro"/>
</dbReference>
<evidence type="ECO:0000313" key="9">
    <source>
        <dbReference type="EMBL" id="ODQ60605.1"/>
    </source>
</evidence>
<sequence length="515" mass="57694">MSYKGGTYGEEVLCSSPTGSLIEISTDNIHQKDEGKNEDEQDQLLSNSPRKESDINVYSFNPLATQDLIFESSKAQSNSNKTNSNVISLSSDVRQISQDNEDDIADQDSGLLEISQKDYLNSQKLKLETLESDNVVSENLIETGGYKNAEASSSQVYYDLKSAQTPQSSPRRTFGGHIQSSSPILTQQETQLTSSQHHPTKQTHDQFTNMAPSAQLTSFRMLSPKKVISEKTTPIKSKKNLLVTQESFNIPNLISPSKSSPLKTQITEAESQSIYCTARQSGVNSPEKMDTTTTTTTIKYKGHVTTKSSSPWTNYEARVIPSKRKNEEIEIPDSSDDENDISLIEITKTIKKSRKSILQVPSSPDVLSSASPSKELNGESSQALDLQLEETSTEELKRKIIQYGLKPAKSRIKMIQSIKEIDAFLKEDSILKLSQSQNITDSQNIVKSDVFQVLNDVFLENPKIMEKIYTFEPIETKELNRTLEEGGIIINYDMLKEWCDRNSICLIEEQVEKKK</sequence>
<keyword evidence="5" id="KW-0234">DNA repair</keyword>
<gene>
    <name evidence="9" type="ORF">WICANDRAFT_77285</name>
</gene>
<dbReference type="GO" id="GO:0006310">
    <property type="term" value="P:DNA recombination"/>
    <property type="evidence" value="ECO:0007669"/>
    <property type="project" value="UniProtKB-KW"/>
</dbReference>
<evidence type="ECO:0000313" key="10">
    <source>
        <dbReference type="Proteomes" id="UP000094112"/>
    </source>
</evidence>
<evidence type="ECO:0000256" key="6">
    <source>
        <dbReference type="ARBA" id="ARBA00023242"/>
    </source>
</evidence>